<organism evidence="1">
    <name type="scientific">Plutella xylostella granulovirus</name>
    <dbReference type="NCBI Taxonomy" id="98383"/>
    <lineage>
        <taxon>Viruses</taxon>
        <taxon>Viruses incertae sedis</taxon>
        <taxon>Naldaviricetes</taxon>
        <taxon>Lefavirales</taxon>
        <taxon>Baculoviridae</taxon>
        <taxon>Betabaculovirus</taxon>
        <taxon>Betabaculovirus pluxylostellae</taxon>
    </lineage>
</organism>
<gene>
    <name evidence="1" type="primary">PlxyGV061</name>
</gene>
<accession>A0A1B2CSE6</accession>
<reference evidence="1" key="1">
    <citation type="journal article" date="2016" name="Arch. Virol.">
        <title>The comparative analysis of complete genome sequences from two South African betabaculoviruses: Phthorimaea operculella granulovirus and Plutella xylostella granulovirus.</title>
        <authorList>
            <person name="Jukes M.D."/>
            <person name="Motsoeneng B.M."/>
            <person name="Knox C.M."/>
            <person name="Hill M.P."/>
            <person name="Moore S.D."/>
        </authorList>
    </citation>
    <scope>NUCLEOTIDE SEQUENCE</scope>
    <source>
        <strain evidence="1">SA</strain>
    </source>
</reference>
<protein>
    <submittedName>
        <fullName evidence="1">PlxyGVORF61 protein</fullName>
    </submittedName>
</protein>
<sequence length="263" mass="30411">MSQEIVPVFNKWEETLVSSLNNRDVRHLQCLVQYNTLNKCLNFMKECLPISVLTELITYDENNKMVVDDKLVCEKKSSKQKVMYNIGHRIKGGILNFYMWDRCVVRVCEGGFGNFLSIKGDNYPVIKVHLQKLMGKKFNEDMILINNYKVFSVPEKEEVDGRRYMMQKFFVAENVNNATNASSDKCIEPTTLSPMSDEMFDALFKIERGKKFGQDITFVVGSIIKGVEEAKRDSEITTFNCSNVLVDNVYTMNIVPEMFIFFE</sequence>
<name>A0A1B2CSE6_9BBAC</name>
<proteinExistence type="predicted"/>
<dbReference type="Pfam" id="PF04786">
    <property type="entry name" value="Baculo_DNA_bind"/>
    <property type="match status" value="1"/>
</dbReference>
<dbReference type="EMBL" id="KU666537">
    <property type="protein sequence ID" value="ANY57580.1"/>
    <property type="molecule type" value="Genomic_DNA"/>
</dbReference>
<dbReference type="InterPro" id="IPR006871">
    <property type="entry name" value="ssDNA-bd_baculovirus"/>
</dbReference>
<evidence type="ECO:0000313" key="1">
    <source>
        <dbReference type="EMBL" id="ANY57580.1"/>
    </source>
</evidence>